<sequence length="731" mass="79784">MRSARLAAQLGRLSRPQWHQTLFAQQGLPDHDPYREILSLLSGPCTAVPSRLAASVPASQEAKAPAATQRPAAAEGEKVPVATNAVSDDSSLRPQNGSELKKSLHKLYTEKRASVAIRLFEDYLSWLRSVRGAPDADLDKLRPDHDGWELYAYFLMRVNAPSGVLREGLRGMQSEWGLQPTLKLYNMVLRHCADQRTRAGAHDAAAVLQELQASELQPDLASYGWAIRSCIQQLELALAVRLMEMLLSHMPTRRMEDCMWLLSQMALLRRHAPSAALQEVLHYAVEAHRPDAVRSALQAMSARRRKVSVAGVYGPHPSLVKLPLKTDEGTLLAALNCVAPSGDAETAQLAWDMLVTSLRIPSTPPQGMIALVSGRLADEQLYIQAGASSPQQHSGGEDGTEEAAPSTRTVKAGTTAPNDRWSTHESWGAWAQAQSQRRGRPLGFETGLPQSNGAASATEAMGPQIATSTPADLESVAEYLPNLSIPEAFPSNHYPIPASYQAVIHTFAVACQFRRMFEMMGELERAYPDEPTLISPFQGLSIVRKQVAWGAKRMDDAWYALEAMHKEGAPVTSSMAAGVVAGCAMAGDMLRTRETLEALPTLALQPNTSCMNGLISGLLTSDDRGTIPQVFEDMQAAGIKPDIVSHELLIEAMPALRRLRTIGNIPKLRRWKNEGGLEALTASPNFKSRKPTPFFKHIGGWQNDAGQLDVPNMPFWPSDEDSDSSVQEQTG</sequence>
<name>A0AAW1SR17_9CHLO</name>
<reference evidence="4 5" key="1">
    <citation type="journal article" date="2024" name="Nat. Commun.">
        <title>Phylogenomics reveals the evolutionary origins of lichenization in chlorophyte algae.</title>
        <authorList>
            <person name="Puginier C."/>
            <person name="Libourel C."/>
            <person name="Otte J."/>
            <person name="Skaloud P."/>
            <person name="Haon M."/>
            <person name="Grisel S."/>
            <person name="Petersen M."/>
            <person name="Berrin J.G."/>
            <person name="Delaux P.M."/>
            <person name="Dal Grande F."/>
            <person name="Keller J."/>
        </authorList>
    </citation>
    <scope>NUCLEOTIDE SEQUENCE [LARGE SCALE GENOMIC DNA]</scope>
    <source>
        <strain evidence="4 5">SAG 2523</strain>
    </source>
</reference>
<evidence type="ECO:0000313" key="4">
    <source>
        <dbReference type="EMBL" id="KAK9851162.1"/>
    </source>
</evidence>
<gene>
    <name evidence="4" type="ORF">WJX84_011891</name>
</gene>
<keyword evidence="1" id="KW-0677">Repeat</keyword>
<evidence type="ECO:0000313" key="5">
    <source>
        <dbReference type="Proteomes" id="UP001485043"/>
    </source>
</evidence>
<dbReference type="InterPro" id="IPR011990">
    <property type="entry name" value="TPR-like_helical_dom_sf"/>
</dbReference>
<dbReference type="EMBL" id="JALJOV010001254">
    <property type="protein sequence ID" value="KAK9851162.1"/>
    <property type="molecule type" value="Genomic_DNA"/>
</dbReference>
<dbReference type="AlphaFoldDB" id="A0AAW1SR17"/>
<accession>A0AAW1SR17</accession>
<dbReference type="InterPro" id="IPR007110">
    <property type="entry name" value="Ig-like_dom"/>
</dbReference>
<feature type="region of interest" description="Disordered" evidence="2">
    <location>
        <begin position="709"/>
        <end position="731"/>
    </location>
</feature>
<comment type="caution">
    <text evidence="4">The sequence shown here is derived from an EMBL/GenBank/DDBJ whole genome shotgun (WGS) entry which is preliminary data.</text>
</comment>
<dbReference type="PANTHER" id="PTHR47205">
    <property type="entry name" value="OS07G0599000 PROTEIN"/>
    <property type="match status" value="1"/>
</dbReference>
<organism evidence="4 5">
    <name type="scientific">Apatococcus fuscideae</name>
    <dbReference type="NCBI Taxonomy" id="2026836"/>
    <lineage>
        <taxon>Eukaryota</taxon>
        <taxon>Viridiplantae</taxon>
        <taxon>Chlorophyta</taxon>
        <taxon>core chlorophytes</taxon>
        <taxon>Trebouxiophyceae</taxon>
        <taxon>Chlorellales</taxon>
        <taxon>Chlorellaceae</taxon>
        <taxon>Apatococcus</taxon>
    </lineage>
</organism>
<feature type="compositionally biased region" description="Polar residues" evidence="2">
    <location>
        <begin position="84"/>
        <end position="98"/>
    </location>
</feature>
<feature type="region of interest" description="Disordered" evidence="2">
    <location>
        <begin position="387"/>
        <end position="445"/>
    </location>
</feature>
<feature type="compositionally biased region" description="Low complexity" evidence="2">
    <location>
        <begin position="62"/>
        <end position="74"/>
    </location>
</feature>
<dbReference type="PROSITE" id="PS50835">
    <property type="entry name" value="IG_LIKE"/>
    <property type="match status" value="1"/>
</dbReference>
<dbReference type="InterPro" id="IPR044605">
    <property type="entry name" value="At1g26460-like"/>
</dbReference>
<keyword evidence="5" id="KW-1185">Reference proteome</keyword>
<protein>
    <recommendedName>
        <fullName evidence="3">Ig-like domain-containing protein</fullName>
    </recommendedName>
</protein>
<evidence type="ECO:0000256" key="1">
    <source>
        <dbReference type="ARBA" id="ARBA00022737"/>
    </source>
</evidence>
<dbReference type="Pfam" id="PF13812">
    <property type="entry name" value="PPR_3"/>
    <property type="match status" value="1"/>
</dbReference>
<dbReference type="Gene3D" id="1.25.40.10">
    <property type="entry name" value="Tetratricopeptide repeat domain"/>
    <property type="match status" value="2"/>
</dbReference>
<dbReference type="PANTHER" id="PTHR47205:SF1">
    <property type="entry name" value="OS07G0599000 PROTEIN"/>
    <property type="match status" value="1"/>
</dbReference>
<feature type="domain" description="Ig-like" evidence="3">
    <location>
        <begin position="317"/>
        <end position="351"/>
    </location>
</feature>
<proteinExistence type="predicted"/>
<dbReference type="InterPro" id="IPR002885">
    <property type="entry name" value="PPR_rpt"/>
</dbReference>
<evidence type="ECO:0000259" key="3">
    <source>
        <dbReference type="PROSITE" id="PS50835"/>
    </source>
</evidence>
<feature type="region of interest" description="Disordered" evidence="2">
    <location>
        <begin position="57"/>
        <end position="98"/>
    </location>
</feature>
<dbReference type="Proteomes" id="UP001485043">
    <property type="component" value="Unassembled WGS sequence"/>
</dbReference>
<evidence type="ECO:0000256" key="2">
    <source>
        <dbReference type="SAM" id="MobiDB-lite"/>
    </source>
</evidence>